<feature type="domain" description="Teneurin-like YD-shell" evidence="9">
    <location>
        <begin position="1447"/>
        <end position="1746"/>
    </location>
</feature>
<dbReference type="Pfam" id="PF25023">
    <property type="entry name" value="TEN_YD-shell"/>
    <property type="match status" value="2"/>
</dbReference>
<evidence type="ECO:0000256" key="4">
    <source>
        <dbReference type="ARBA" id="ARBA00022737"/>
    </source>
</evidence>
<dbReference type="Pfam" id="PF20148">
    <property type="entry name" value="DUF6531"/>
    <property type="match status" value="1"/>
</dbReference>
<dbReference type="EMBL" id="FTOD01000010">
    <property type="protein sequence ID" value="SIT02899.1"/>
    <property type="molecule type" value="Genomic_DNA"/>
</dbReference>
<evidence type="ECO:0000313" key="11">
    <source>
        <dbReference type="Proteomes" id="UP000186795"/>
    </source>
</evidence>
<dbReference type="NCBIfam" id="TIGR03696">
    <property type="entry name" value="Rhs_assc_core"/>
    <property type="match status" value="1"/>
</dbReference>
<evidence type="ECO:0000313" key="10">
    <source>
        <dbReference type="EMBL" id="SIT02899.1"/>
    </source>
</evidence>
<reference evidence="11" key="1">
    <citation type="submission" date="2017-01" db="EMBL/GenBank/DDBJ databases">
        <authorList>
            <person name="Varghese N."/>
            <person name="Submissions S."/>
        </authorList>
    </citation>
    <scope>NUCLEOTIDE SEQUENCE [LARGE SCALE GENOMIC DNA]</scope>
    <source>
        <strain evidence="11">DSM 45196</strain>
    </source>
</reference>
<protein>
    <submittedName>
        <fullName evidence="10">RHS repeat-associated core domain-containing protein</fullName>
    </submittedName>
</protein>
<dbReference type="GO" id="GO:0005576">
    <property type="term" value="C:extracellular region"/>
    <property type="evidence" value="ECO:0007669"/>
    <property type="project" value="UniProtKB-SubCell"/>
</dbReference>
<evidence type="ECO:0000259" key="9">
    <source>
        <dbReference type="Pfam" id="PF25023"/>
    </source>
</evidence>
<keyword evidence="6" id="KW-0812">Transmembrane</keyword>
<proteinExistence type="predicted"/>
<dbReference type="RefSeq" id="WP_076525909.1">
    <property type="nucleotide sequence ID" value="NZ_CP048103.1"/>
</dbReference>
<evidence type="ECO:0000256" key="5">
    <source>
        <dbReference type="SAM" id="MobiDB-lite"/>
    </source>
</evidence>
<keyword evidence="6" id="KW-1133">Transmembrane helix</keyword>
<dbReference type="Pfam" id="PF24517">
    <property type="entry name" value="CBM96"/>
    <property type="match status" value="1"/>
</dbReference>
<dbReference type="NCBIfam" id="TIGR01643">
    <property type="entry name" value="YD_repeat_2x"/>
    <property type="match status" value="11"/>
</dbReference>
<dbReference type="InterPro" id="IPR022385">
    <property type="entry name" value="Rhs_assc_core"/>
</dbReference>
<sequence>MTPHLLKKWSWISVLVIIALIGATLLPDYAEVYAAEKARQEQLNQKREIVELRTENSKTYIKGDNTYMLEQYLEPIHFKEKGTWEEIDNGIATVSSTQALDSELSYQNKANRYRAGFAPHTGAKKLLRFQLGSASVDLGLVDGKKVKAEKKGNRIAYNHVYPDTHLVYYTDHNGVKEEWVLDRYHGQNKLTMTLDTQGVEAKKQKDGSIDFVDSKGKVAFSVPRPFMVDQNLRYSGDVQFQIRSKENKTYLDLELDEKWLQEKERAFPVTVDPSLVVQGSDKAQDTFVGEKQPTTNFGTVTYFTVGNNPDHGKSRALLKFDLQPLLSSATITSAKLSVYQTNTSTKAERENLHPITENWSETTATWNKQPAVGTAISNQTVTDAGWYDFDLTSLARDWYTGKTANHGVSLRHATETNDRKSYYSSEFANYEGTRKPKLTITYTIDPLGQEEFWTTAASNVNTYNGNFFLQETDMNIPGRGIPAEVSRAYNSRSMESGIFGHGWTSNLEQRITDHGQGPLLYTDEDGTTHTFIPNGDGTYTAPPGKHFELTKKSGYILEDTDQTKYQFNTSGRLISITDSNNNKTTIGYTGSNPTSITDASGRKANLSYNADNRVTQITDPANRSTEYTYDAAGNLKTVTKKEAGGKVLSTVTYGYGDGHRITSVKDPNGNVRTVEYDSEDRVKKLSQPLTVDGQVKTATTTFAYDGTHRITTVTDPKGTSTVYTHNEYANVIQITQDPNGLNYKQTFVYNDQNELVSQKDANANAKGSNATYNYTYDGNGNLTSVTNPLNEKSTTEYDENNNPIKETDPEGNTTVNEYDDEGNPTSSTDPAEKSSATKVDAYGNVIEETSSMSPGDNLARNGSFEIDRNNDNWPDDWYQWTESGANKVTWTNGGLTVDGITLGDKRIQIVSPGEDTLIGSSKFIPYDSKKAYFVSGFVQTANAKGIAGIQATGYDENGNITKRIKSKELSGTHSPTRLHVAVEPEAFPQETTRFRVRAYAFGKNGQFDGTYRFDGLQVEEGFYGAYNILENGDFERNDDPVDDIPDRWYLAGSIEGPDGLDSTEKHAGKQSVKLVGNVDKWKMVRQDVKLKGEAGSILTVSGFSKVDKPRPAGVYGYIIETYQGSTRQETFTHNFDRTKSHDWQHRTAQLKTTKPFDNIKVFYEYSEQTGKAWFDTAKVMVGSVQTKNTYDTNGNYQTKTTDPQGRVTESGYDTVGNVTSEKRGADTTTFTYDGLDRLTQVTDAKQGETSYRYDPNGNKTQVTNAREKTTTYEYNEMDEVRKITDALGQSVLFAYDLNGNQAKVTQPNGDTVEYGYDVVNRPTSVSHNGTKKYSFAYDANGNVTKETDEAQNESTTFTYDDDNKLKTVTEPGSNKTEYTHDKNGNVTQQKLTAGSMTVTQGMGYNEVDQLTKVTENGKNRAIYTYDENDRVASRKNEDGTVSLFSYNGAGDLTQQVVLDKGGEQRESYTYTYDNKGNITQVKDSKGTTTYVYDELEQLVKETQPDGTVTEYTYDATGNRLTKKVTQNGIATTTNYSYDDADQLTQVDGQAHTFDKNGNLTHDGKRTYVYDAENRLTAVKEGEKTLASFTYRADGMRKTMTTGSQTLTFHYDENKNVTYETDQNHQIVAHYTYGANNELVSMTQGGKTYYYQTNYRGDVTALTDSTGAVVATYEYDAFGNLLKETGTVENPYRYAGYRYDEVTGLYYLQSRYYNSETGRFLTRDVFEGVDTEPLSQNRYTYGHNNPVMNTDHSGYAVPVAVIAALKYLATVAGWALVTTIAGLIKDTRSINPRKWGARRFAKDFAWNFVWGLVPFGGLKKIRPLWQWTYAVAYSYGLRFHRWLIGKLATGIVIARLKRYSAVQAFKRVVRNKLLRWRRR</sequence>
<dbReference type="PANTHER" id="PTHR32305:SF17">
    <property type="entry name" value="TRNA NUCLEASE WAPA"/>
    <property type="match status" value="1"/>
</dbReference>
<evidence type="ECO:0000256" key="3">
    <source>
        <dbReference type="ARBA" id="ARBA00022729"/>
    </source>
</evidence>
<accession>A0A1N7NXC9</accession>
<keyword evidence="6" id="KW-0472">Membrane</keyword>
<keyword evidence="2" id="KW-0964">Secreted</keyword>
<feature type="compositionally biased region" description="Polar residues" evidence="5">
    <location>
        <begin position="823"/>
        <end position="837"/>
    </location>
</feature>
<dbReference type="Pfam" id="PF05593">
    <property type="entry name" value="RHS_repeat"/>
    <property type="match status" value="4"/>
</dbReference>
<dbReference type="InterPro" id="IPR031325">
    <property type="entry name" value="RHS_repeat"/>
</dbReference>
<keyword evidence="11" id="KW-1185">Reference proteome</keyword>
<evidence type="ECO:0000259" key="7">
    <source>
        <dbReference type="Pfam" id="PF20148"/>
    </source>
</evidence>
<feature type="domain" description="Carbohydrate-binding module family 96" evidence="8">
    <location>
        <begin position="282"/>
        <end position="441"/>
    </location>
</feature>
<evidence type="ECO:0000256" key="6">
    <source>
        <dbReference type="SAM" id="Phobius"/>
    </source>
</evidence>
<evidence type="ECO:0000259" key="8">
    <source>
        <dbReference type="Pfam" id="PF24517"/>
    </source>
</evidence>
<feature type="domain" description="DUF6531" evidence="7">
    <location>
        <begin position="459"/>
        <end position="531"/>
    </location>
</feature>
<feature type="compositionally biased region" description="Polar residues" evidence="5">
    <location>
        <begin position="800"/>
        <end position="816"/>
    </location>
</feature>
<dbReference type="NCBIfam" id="NF033679">
    <property type="entry name" value="DNRLRE_dom"/>
    <property type="match status" value="1"/>
</dbReference>
<dbReference type="CDD" id="cd12871">
    <property type="entry name" value="Bacuni_01323_like"/>
    <property type="match status" value="1"/>
</dbReference>
<dbReference type="InterPro" id="IPR045351">
    <property type="entry name" value="DUF6531"/>
</dbReference>
<dbReference type="InterPro" id="IPR056823">
    <property type="entry name" value="TEN-like_YD-shell"/>
</dbReference>
<dbReference type="InterPro" id="IPR006530">
    <property type="entry name" value="YD"/>
</dbReference>
<dbReference type="Gene3D" id="2.60.120.260">
    <property type="entry name" value="Galactose-binding domain-like"/>
    <property type="match status" value="2"/>
</dbReference>
<organism evidence="10 11">
    <name type="scientific">Kroppenstedtia eburnea</name>
    <dbReference type="NCBI Taxonomy" id="714067"/>
    <lineage>
        <taxon>Bacteria</taxon>
        <taxon>Bacillati</taxon>
        <taxon>Bacillota</taxon>
        <taxon>Bacilli</taxon>
        <taxon>Bacillales</taxon>
        <taxon>Thermoactinomycetaceae</taxon>
        <taxon>Kroppenstedtia</taxon>
    </lineage>
</organism>
<comment type="subcellular location">
    <subcellularLocation>
        <location evidence="1">Secreted</location>
    </subcellularLocation>
</comment>
<dbReference type="Gene3D" id="2.180.10.10">
    <property type="entry name" value="RHS repeat-associated core"/>
    <property type="match status" value="2"/>
</dbReference>
<evidence type="ECO:0000256" key="1">
    <source>
        <dbReference type="ARBA" id="ARBA00004613"/>
    </source>
</evidence>
<keyword evidence="3" id="KW-0732">Signal</keyword>
<feature type="compositionally biased region" description="Polar residues" evidence="5">
    <location>
        <begin position="782"/>
        <end position="792"/>
    </location>
</feature>
<gene>
    <name evidence="10" type="ORF">SAMN05421790_110100</name>
</gene>
<dbReference type="OrthoDB" id="41445at2"/>
<feature type="region of interest" description="Disordered" evidence="5">
    <location>
        <begin position="782"/>
        <end position="838"/>
    </location>
</feature>
<dbReference type="InterPro" id="IPR055372">
    <property type="entry name" value="CBM96"/>
</dbReference>
<name>A0A1N7NXC9_9BACL</name>
<dbReference type="PANTHER" id="PTHR32305">
    <property type="match status" value="1"/>
</dbReference>
<feature type="transmembrane region" description="Helical" evidence="6">
    <location>
        <begin position="1754"/>
        <end position="1783"/>
    </location>
</feature>
<dbReference type="Proteomes" id="UP000186795">
    <property type="component" value="Unassembled WGS sequence"/>
</dbReference>
<dbReference type="InterPro" id="IPR050708">
    <property type="entry name" value="T6SS_VgrG/RHS"/>
</dbReference>
<feature type="domain" description="Teneurin-like YD-shell" evidence="9">
    <location>
        <begin position="1207"/>
        <end position="1311"/>
    </location>
</feature>
<keyword evidence="4" id="KW-0677">Repeat</keyword>
<dbReference type="Gene3D" id="2.60.120.970">
    <property type="match status" value="1"/>
</dbReference>
<evidence type="ECO:0000256" key="2">
    <source>
        <dbReference type="ARBA" id="ARBA00022525"/>
    </source>
</evidence>